<dbReference type="InterPro" id="IPR055768">
    <property type="entry name" value="DUF7344"/>
</dbReference>
<dbReference type="RefSeq" id="WP_139328954.1">
    <property type="nucleotide sequence ID" value="NZ_FTNO01000006.1"/>
</dbReference>
<proteinExistence type="predicted"/>
<feature type="domain" description="DUF7344" evidence="1">
    <location>
        <begin position="16"/>
        <end position="87"/>
    </location>
</feature>
<dbReference type="Proteomes" id="UP000186914">
    <property type="component" value="Unassembled WGS sequence"/>
</dbReference>
<accession>A0A1N7EFV1</accession>
<evidence type="ECO:0000313" key="3">
    <source>
        <dbReference type="Proteomes" id="UP000186914"/>
    </source>
</evidence>
<dbReference type="EMBL" id="FTNO01000006">
    <property type="protein sequence ID" value="SIR86956.1"/>
    <property type="molecule type" value="Genomic_DNA"/>
</dbReference>
<sequence length="109" mass="12768">MAQHQRPSLPLSEACQILSSHYRRQLLCYLQTKDADVANLDELVTHIHKKSKRETTPEQVRILLIHTHIPKLADYGVIEFDRRNKDIRYRDGTKLEDFLELLPAHTHST</sequence>
<protein>
    <recommendedName>
        <fullName evidence="1">DUF7344 domain-containing protein</fullName>
    </recommendedName>
</protein>
<name>A0A1N7EFV1_9EURY</name>
<reference evidence="3" key="1">
    <citation type="submission" date="2017-01" db="EMBL/GenBank/DDBJ databases">
        <authorList>
            <person name="Varghese N."/>
            <person name="Submissions S."/>
        </authorList>
    </citation>
    <scope>NUCLEOTIDE SEQUENCE [LARGE SCALE GENOMIC DNA]</scope>
    <source>
        <strain evidence="3">CGMCC 1.7737</strain>
    </source>
</reference>
<gene>
    <name evidence="2" type="ORF">SAMN05421858_4198</name>
</gene>
<dbReference type="Gene3D" id="1.10.10.10">
    <property type="entry name" value="Winged helix-like DNA-binding domain superfamily/Winged helix DNA-binding domain"/>
    <property type="match status" value="1"/>
</dbReference>
<evidence type="ECO:0000259" key="1">
    <source>
        <dbReference type="Pfam" id="PF24035"/>
    </source>
</evidence>
<evidence type="ECO:0000313" key="2">
    <source>
        <dbReference type="EMBL" id="SIR86956.1"/>
    </source>
</evidence>
<keyword evidence="3" id="KW-1185">Reference proteome</keyword>
<dbReference type="AlphaFoldDB" id="A0A1N7EFV1"/>
<dbReference type="InterPro" id="IPR036388">
    <property type="entry name" value="WH-like_DNA-bd_sf"/>
</dbReference>
<organism evidence="2 3">
    <name type="scientific">Haladaptatus litoreus</name>
    <dbReference type="NCBI Taxonomy" id="553468"/>
    <lineage>
        <taxon>Archaea</taxon>
        <taxon>Methanobacteriati</taxon>
        <taxon>Methanobacteriota</taxon>
        <taxon>Stenosarchaea group</taxon>
        <taxon>Halobacteria</taxon>
        <taxon>Halobacteriales</taxon>
        <taxon>Haladaptataceae</taxon>
        <taxon>Haladaptatus</taxon>
    </lineage>
</organism>
<dbReference type="Pfam" id="PF24035">
    <property type="entry name" value="DUF7344"/>
    <property type="match status" value="1"/>
</dbReference>
<dbReference type="OrthoDB" id="268699at2157"/>